<dbReference type="Pfam" id="PF01171">
    <property type="entry name" value="ATP_bind_3"/>
    <property type="match status" value="1"/>
</dbReference>
<dbReference type="HOGENOM" id="CLU_018869_0_1_9"/>
<dbReference type="InterPro" id="IPR011063">
    <property type="entry name" value="TilS/TtcA_N"/>
</dbReference>
<keyword evidence="11" id="KW-1185">Reference proteome</keyword>
<dbReference type="SUPFAM" id="SSF52402">
    <property type="entry name" value="Adenine nucleotide alpha hydrolases-like"/>
    <property type="match status" value="1"/>
</dbReference>
<organism evidence="10 11">
    <name type="scientific">Selenomonas sputigena (strain ATCC 35185 / DSM 20758 / CCUG 44933 / VPI D19B-28)</name>
    <dbReference type="NCBI Taxonomy" id="546271"/>
    <lineage>
        <taxon>Bacteria</taxon>
        <taxon>Bacillati</taxon>
        <taxon>Bacillota</taxon>
        <taxon>Negativicutes</taxon>
        <taxon>Selenomonadales</taxon>
        <taxon>Selenomonadaceae</taxon>
        <taxon>Selenomonas</taxon>
    </lineage>
</organism>
<evidence type="ECO:0000256" key="5">
    <source>
        <dbReference type="ARBA" id="ARBA00022741"/>
    </source>
</evidence>
<evidence type="ECO:0000259" key="9">
    <source>
        <dbReference type="SMART" id="SM00977"/>
    </source>
</evidence>
<dbReference type="SUPFAM" id="SSF56037">
    <property type="entry name" value="PheT/TilS domain"/>
    <property type="match status" value="1"/>
</dbReference>
<dbReference type="NCBIfam" id="TIGR02433">
    <property type="entry name" value="lysidine_TilS_C"/>
    <property type="match status" value="1"/>
</dbReference>
<evidence type="ECO:0000256" key="2">
    <source>
        <dbReference type="ARBA" id="ARBA00022490"/>
    </source>
</evidence>
<sequence>MQSLPDDGRWGNLMLNKVLAFCEEHGLLAHGSSIVVAVSGGADSMALLDLLLHLQERRALSLHVAHFEHGIRGEASREDADYVAAFCRARGVACSVEAADVPQYAKERRMSLETAARELRYAFLRRVRACVGAQAIAVAHHADDQAETVLQHILRGAGLHGLVGMTPRTGDVVRPLLACTKEELVAHCAAHGIEVRHDATNDAAEARRNYLRLEILPRLTAHINASAGAALVRLAEAARADDALLDEMAHAAFSRVVCGEGRAAGAAHESLALSRTAFRAEPLALQRRIVRLAARAFVDESHDWGWRQVEQVRRMMVEGRGGLSWDLPGCVRFFLDGKRGVFLVGAIRTAHEEGGAGGRPLSSHRTAGGMAESDLLSGIPLRAPGATRLPALGIALVADFVRERPRTDGRSEIYLPSRVLAAAVVRTRRAGDRVRLPCGTKKLKDFFIDEHVPRTARDRVPLVVCDGEVVWAVGVRRFSSALVKEDESMVRLRAVFEEGAYDHAQRFGEDSFR</sequence>
<dbReference type="Gene3D" id="1.20.59.20">
    <property type="match status" value="1"/>
</dbReference>
<dbReference type="AlphaFoldDB" id="F4EZR8"/>
<dbReference type="Gene3D" id="3.40.50.620">
    <property type="entry name" value="HUPs"/>
    <property type="match status" value="1"/>
</dbReference>
<dbReference type="Pfam" id="PF09179">
    <property type="entry name" value="TilS"/>
    <property type="match status" value="1"/>
</dbReference>
<dbReference type="EMBL" id="CP002637">
    <property type="protein sequence ID" value="AEB99825.1"/>
    <property type="molecule type" value="Genomic_DNA"/>
</dbReference>
<dbReference type="Proteomes" id="UP000011124">
    <property type="component" value="Chromosome"/>
</dbReference>
<evidence type="ECO:0000256" key="1">
    <source>
        <dbReference type="ARBA" id="ARBA00004496"/>
    </source>
</evidence>
<keyword evidence="5 8" id="KW-0547">Nucleotide-binding</keyword>
<dbReference type="EC" id="6.3.4.19" evidence="8"/>
<evidence type="ECO:0000256" key="3">
    <source>
        <dbReference type="ARBA" id="ARBA00022598"/>
    </source>
</evidence>
<dbReference type="GO" id="GO:0032267">
    <property type="term" value="F:tRNA(Ile)-lysidine synthase activity"/>
    <property type="evidence" value="ECO:0007669"/>
    <property type="project" value="UniProtKB-EC"/>
</dbReference>
<evidence type="ECO:0000313" key="11">
    <source>
        <dbReference type="Proteomes" id="UP000011124"/>
    </source>
</evidence>
<evidence type="ECO:0000256" key="8">
    <source>
        <dbReference type="HAMAP-Rule" id="MF_01161"/>
    </source>
</evidence>
<dbReference type="InterPro" id="IPR012796">
    <property type="entry name" value="Lysidine-tRNA-synth_C"/>
</dbReference>
<comment type="catalytic activity">
    <reaction evidence="7 8">
        <text>cytidine(34) in tRNA(Ile2) + L-lysine + ATP = lysidine(34) in tRNA(Ile2) + AMP + diphosphate + H(+)</text>
        <dbReference type="Rhea" id="RHEA:43744"/>
        <dbReference type="Rhea" id="RHEA-COMP:10625"/>
        <dbReference type="Rhea" id="RHEA-COMP:10670"/>
        <dbReference type="ChEBI" id="CHEBI:15378"/>
        <dbReference type="ChEBI" id="CHEBI:30616"/>
        <dbReference type="ChEBI" id="CHEBI:32551"/>
        <dbReference type="ChEBI" id="CHEBI:33019"/>
        <dbReference type="ChEBI" id="CHEBI:82748"/>
        <dbReference type="ChEBI" id="CHEBI:83665"/>
        <dbReference type="ChEBI" id="CHEBI:456215"/>
        <dbReference type="EC" id="6.3.4.19"/>
    </reaction>
</comment>
<comment type="domain">
    <text evidence="8">The N-terminal region contains the highly conserved SGGXDS motif, predicted to be a P-loop motif involved in ATP binding.</text>
</comment>
<comment type="subcellular location">
    <subcellularLocation>
        <location evidence="1 8">Cytoplasm</location>
    </subcellularLocation>
</comment>
<accession>F4EZR8</accession>
<comment type="function">
    <text evidence="8">Ligates lysine onto the cytidine present at position 34 of the AUA codon-specific tRNA(Ile) that contains the anticodon CAU, in an ATP-dependent manner. Cytidine is converted to lysidine, thus changing the amino acid specificity of the tRNA from methionine to isoleucine.</text>
</comment>
<dbReference type="CDD" id="cd01992">
    <property type="entry name" value="TilS_N"/>
    <property type="match status" value="1"/>
</dbReference>
<gene>
    <name evidence="8" type="primary">tilS</name>
    <name evidence="10" type="ordered locus">Selsp_0861</name>
</gene>
<dbReference type="PANTHER" id="PTHR43033">
    <property type="entry name" value="TRNA(ILE)-LYSIDINE SYNTHASE-RELATED"/>
    <property type="match status" value="1"/>
</dbReference>
<evidence type="ECO:0000313" key="10">
    <source>
        <dbReference type="EMBL" id="AEB99825.1"/>
    </source>
</evidence>
<dbReference type="KEGG" id="ssg:Selsp_0861"/>
<dbReference type="GO" id="GO:0006400">
    <property type="term" value="P:tRNA modification"/>
    <property type="evidence" value="ECO:0007669"/>
    <property type="project" value="UniProtKB-UniRule"/>
</dbReference>
<dbReference type="HAMAP" id="MF_01161">
    <property type="entry name" value="tRNA_Ile_lys_synt"/>
    <property type="match status" value="1"/>
</dbReference>
<dbReference type="NCBIfam" id="TIGR02432">
    <property type="entry name" value="lysidine_TilS_N"/>
    <property type="match status" value="1"/>
</dbReference>
<dbReference type="InterPro" id="IPR014729">
    <property type="entry name" value="Rossmann-like_a/b/a_fold"/>
</dbReference>
<dbReference type="Pfam" id="PF11734">
    <property type="entry name" value="TilS_C"/>
    <property type="match status" value="1"/>
</dbReference>
<dbReference type="SUPFAM" id="SSF82829">
    <property type="entry name" value="MesJ substrate recognition domain-like"/>
    <property type="match status" value="1"/>
</dbReference>
<dbReference type="PANTHER" id="PTHR43033:SF1">
    <property type="entry name" value="TRNA(ILE)-LYSIDINE SYNTHASE-RELATED"/>
    <property type="match status" value="1"/>
</dbReference>
<evidence type="ECO:0000256" key="6">
    <source>
        <dbReference type="ARBA" id="ARBA00022840"/>
    </source>
</evidence>
<keyword evidence="6 8" id="KW-0067">ATP-binding</keyword>
<dbReference type="GO" id="GO:0005737">
    <property type="term" value="C:cytoplasm"/>
    <property type="evidence" value="ECO:0007669"/>
    <property type="project" value="UniProtKB-SubCell"/>
</dbReference>
<reference evidence="10 11" key="1">
    <citation type="submission" date="2011-04" db="EMBL/GenBank/DDBJ databases">
        <title>The complete genome of Selenomonas sputigena DSM 20758.</title>
        <authorList>
            <consortium name="US DOE Joint Genome Institute (JGI-PGF)"/>
            <person name="Lucas S."/>
            <person name="Copeland A."/>
            <person name="Lapidus A."/>
            <person name="Bruce D."/>
            <person name="Goodwin L."/>
            <person name="Pitluck S."/>
            <person name="Peters L."/>
            <person name="Kyrpides N."/>
            <person name="Mavromatis K."/>
            <person name="Ivanova N."/>
            <person name="Ovchinnikova G."/>
            <person name="Teshima H."/>
            <person name="Detter J.C."/>
            <person name="Tapia R."/>
            <person name="Han C."/>
            <person name="Land M."/>
            <person name="Hauser L."/>
            <person name="Markowitz V."/>
            <person name="Cheng J.-F."/>
            <person name="Hugenholtz P."/>
            <person name="Woyke T."/>
            <person name="Wu D."/>
            <person name="Gronow S."/>
            <person name="Wellnitz S."/>
            <person name="Schneider S."/>
            <person name="Klenk H.-P."/>
            <person name="Eisen J.A."/>
        </authorList>
    </citation>
    <scope>NUCLEOTIDE SEQUENCE [LARGE SCALE GENOMIC DNA]</scope>
    <source>
        <strain evidence="11">ATCC 35185 / DSM 20758 / VPI D19B-28</strain>
    </source>
</reference>
<comment type="similarity">
    <text evidence="8">Belongs to the tRNA(Ile)-lysidine synthase family.</text>
</comment>
<feature type="binding site" evidence="8">
    <location>
        <begin position="39"/>
        <end position="44"/>
    </location>
    <ligand>
        <name>ATP</name>
        <dbReference type="ChEBI" id="CHEBI:30616"/>
    </ligand>
</feature>
<dbReference type="SMART" id="SM00977">
    <property type="entry name" value="TilS_C"/>
    <property type="match status" value="1"/>
</dbReference>
<name>F4EZR8_SELS3</name>
<keyword evidence="4 8" id="KW-0819">tRNA processing</keyword>
<dbReference type="InterPro" id="IPR012795">
    <property type="entry name" value="tRNA_Ile_lys_synt_N"/>
</dbReference>
<dbReference type="GO" id="GO:0005524">
    <property type="term" value="F:ATP binding"/>
    <property type="evidence" value="ECO:0007669"/>
    <property type="project" value="UniProtKB-UniRule"/>
</dbReference>
<protein>
    <recommendedName>
        <fullName evidence="8">tRNA(Ile)-lysidine synthase</fullName>
        <ecNumber evidence="8">6.3.4.19</ecNumber>
    </recommendedName>
    <alternativeName>
        <fullName evidence="8">tRNA(Ile)-2-lysyl-cytidine synthase</fullName>
    </alternativeName>
    <alternativeName>
        <fullName evidence="8">tRNA(Ile)-lysidine synthetase</fullName>
    </alternativeName>
</protein>
<evidence type="ECO:0000256" key="4">
    <source>
        <dbReference type="ARBA" id="ARBA00022694"/>
    </source>
</evidence>
<dbReference type="InterPro" id="IPR012094">
    <property type="entry name" value="tRNA_Ile_lys_synt"/>
</dbReference>
<dbReference type="InterPro" id="IPR015262">
    <property type="entry name" value="tRNA_Ile_lys_synt_subst-bd"/>
</dbReference>
<keyword evidence="3 8" id="KW-0436">Ligase</keyword>
<proteinExistence type="inferred from homology"/>
<keyword evidence="2 8" id="KW-0963">Cytoplasm</keyword>
<feature type="domain" description="Lysidine-tRNA(Ile) synthetase C-terminal" evidence="9">
    <location>
        <begin position="423"/>
        <end position="494"/>
    </location>
</feature>
<evidence type="ECO:0000256" key="7">
    <source>
        <dbReference type="ARBA" id="ARBA00048539"/>
    </source>
</evidence>